<evidence type="ECO:0000313" key="2">
    <source>
        <dbReference type="EMBL" id="BDE05140.1"/>
    </source>
</evidence>
<dbReference type="InterPro" id="IPR002925">
    <property type="entry name" value="Dienelactn_hydro"/>
</dbReference>
<dbReference type="Gene3D" id="3.40.50.1820">
    <property type="entry name" value="alpha/beta hydrolase"/>
    <property type="match status" value="1"/>
</dbReference>
<evidence type="ECO:0000313" key="3">
    <source>
        <dbReference type="Proteomes" id="UP001317532"/>
    </source>
</evidence>
<name>A0AAN1XU33_UNVUL</name>
<proteinExistence type="predicted"/>
<dbReference type="KEGG" id="vab:WPS_04160"/>
<evidence type="ECO:0000259" key="1">
    <source>
        <dbReference type="Pfam" id="PF01738"/>
    </source>
</evidence>
<dbReference type="RefSeq" id="WP_317996205.1">
    <property type="nucleotide sequence ID" value="NZ_AP025523.1"/>
</dbReference>
<reference evidence="2 3" key="1">
    <citation type="journal article" date="2022" name="ISME Commun">
        <title>Vulcanimicrobium alpinus gen. nov. sp. nov., the first cultivated representative of the candidate phylum 'Eremiobacterota', is a metabolically versatile aerobic anoxygenic phototroph.</title>
        <authorList>
            <person name="Yabe S."/>
            <person name="Muto K."/>
            <person name="Abe K."/>
            <person name="Yokota A."/>
            <person name="Staudigel H."/>
            <person name="Tebo B.M."/>
        </authorList>
    </citation>
    <scope>NUCLEOTIDE SEQUENCE [LARGE SCALE GENOMIC DNA]</scope>
    <source>
        <strain evidence="2 3">WC8-2</strain>
    </source>
</reference>
<dbReference type="Pfam" id="PF01738">
    <property type="entry name" value="DLH"/>
    <property type="match status" value="1"/>
</dbReference>
<dbReference type="GO" id="GO:0016787">
    <property type="term" value="F:hydrolase activity"/>
    <property type="evidence" value="ECO:0007669"/>
    <property type="project" value="InterPro"/>
</dbReference>
<dbReference type="SUPFAM" id="SSF53474">
    <property type="entry name" value="alpha/beta-Hydrolases"/>
    <property type="match status" value="1"/>
</dbReference>
<sequence>MISQSLEIDVAGSPMPAYLARPDDPAPRPAVIVLQEIFGVNTEVKRITDLVAGAGYVGLAINYYHRTHPYLNEPYTPEGLQTGFKAAGAVTKATLRADVAAAVDWLNSQDFVEFNHIATWGFCFGGTTAFVTATLPGLSAAVAFYGGNIAVPLPGGEPAPIGDAAEIRAPLLLVFGGKDDYITADHIEQIRAALTAAHKHFEIQVYPDQGHAFFRDSGAQLDPSNRADATTPRDVADAWDRVQAFLGEHLR</sequence>
<dbReference type="Proteomes" id="UP001317532">
    <property type="component" value="Chromosome"/>
</dbReference>
<dbReference type="AlphaFoldDB" id="A0AAN1XU33"/>
<accession>A0AAN1XU33</accession>
<dbReference type="PANTHER" id="PTHR46623:SF6">
    <property type="entry name" value="ALPHA_BETA-HYDROLASES SUPERFAMILY PROTEIN"/>
    <property type="match status" value="1"/>
</dbReference>
<dbReference type="PANTHER" id="PTHR46623">
    <property type="entry name" value="CARBOXYMETHYLENEBUTENOLIDASE-RELATED"/>
    <property type="match status" value="1"/>
</dbReference>
<feature type="domain" description="Dienelactone hydrolase" evidence="1">
    <location>
        <begin position="15"/>
        <end position="249"/>
    </location>
</feature>
<gene>
    <name evidence="2" type="ORF">WPS_04160</name>
</gene>
<organism evidence="2 3">
    <name type="scientific">Vulcanimicrobium alpinum</name>
    <dbReference type="NCBI Taxonomy" id="3016050"/>
    <lineage>
        <taxon>Bacteria</taxon>
        <taxon>Bacillati</taxon>
        <taxon>Vulcanimicrobiota</taxon>
        <taxon>Vulcanimicrobiia</taxon>
        <taxon>Vulcanimicrobiales</taxon>
        <taxon>Vulcanimicrobiaceae</taxon>
        <taxon>Vulcanimicrobium</taxon>
    </lineage>
</organism>
<keyword evidence="3" id="KW-1185">Reference proteome</keyword>
<dbReference type="InterPro" id="IPR029058">
    <property type="entry name" value="AB_hydrolase_fold"/>
</dbReference>
<protein>
    <submittedName>
        <fullName evidence="2">Carboxymethylenebutenolidase</fullName>
    </submittedName>
</protein>
<dbReference type="EMBL" id="AP025523">
    <property type="protein sequence ID" value="BDE05140.1"/>
    <property type="molecule type" value="Genomic_DNA"/>
</dbReference>
<dbReference type="InterPro" id="IPR051049">
    <property type="entry name" value="Dienelactone_hydrolase-like"/>
</dbReference>